<proteinExistence type="predicted"/>
<dbReference type="EMBL" id="DF237022">
    <property type="protein sequence ID" value="GAQ81165.1"/>
    <property type="molecule type" value="Genomic_DNA"/>
</dbReference>
<accession>A0A1Y1HR94</accession>
<gene>
    <name evidence="1" type="ORF">KFL_000730020</name>
</gene>
<dbReference type="Proteomes" id="UP000054558">
    <property type="component" value="Unassembled WGS sequence"/>
</dbReference>
<organism evidence="1 2">
    <name type="scientific">Klebsormidium nitens</name>
    <name type="common">Green alga</name>
    <name type="synonym">Ulothrix nitens</name>
    <dbReference type="NCBI Taxonomy" id="105231"/>
    <lineage>
        <taxon>Eukaryota</taxon>
        <taxon>Viridiplantae</taxon>
        <taxon>Streptophyta</taxon>
        <taxon>Klebsormidiophyceae</taxon>
        <taxon>Klebsormidiales</taxon>
        <taxon>Klebsormidiaceae</taxon>
        <taxon>Klebsormidium</taxon>
    </lineage>
</organism>
<dbReference type="OrthoDB" id="2012063at2759"/>
<keyword evidence="2" id="KW-1185">Reference proteome</keyword>
<reference evidence="1 2" key="1">
    <citation type="journal article" date="2014" name="Nat. Commun.">
        <title>Klebsormidium flaccidum genome reveals primary factors for plant terrestrial adaptation.</title>
        <authorList>
            <person name="Hori K."/>
            <person name="Maruyama F."/>
            <person name="Fujisawa T."/>
            <person name="Togashi T."/>
            <person name="Yamamoto N."/>
            <person name="Seo M."/>
            <person name="Sato S."/>
            <person name="Yamada T."/>
            <person name="Mori H."/>
            <person name="Tajima N."/>
            <person name="Moriyama T."/>
            <person name="Ikeuchi M."/>
            <person name="Watanabe M."/>
            <person name="Wada H."/>
            <person name="Kobayashi K."/>
            <person name="Saito M."/>
            <person name="Masuda T."/>
            <person name="Sasaki-Sekimoto Y."/>
            <person name="Mashiguchi K."/>
            <person name="Awai K."/>
            <person name="Shimojima M."/>
            <person name="Masuda S."/>
            <person name="Iwai M."/>
            <person name="Nobusawa T."/>
            <person name="Narise T."/>
            <person name="Kondo S."/>
            <person name="Saito H."/>
            <person name="Sato R."/>
            <person name="Murakawa M."/>
            <person name="Ihara Y."/>
            <person name="Oshima-Yamada Y."/>
            <person name="Ohtaka K."/>
            <person name="Satoh M."/>
            <person name="Sonobe K."/>
            <person name="Ishii M."/>
            <person name="Ohtani R."/>
            <person name="Kanamori-Sato M."/>
            <person name="Honoki R."/>
            <person name="Miyazaki D."/>
            <person name="Mochizuki H."/>
            <person name="Umetsu J."/>
            <person name="Higashi K."/>
            <person name="Shibata D."/>
            <person name="Kamiya Y."/>
            <person name="Sato N."/>
            <person name="Nakamura Y."/>
            <person name="Tabata S."/>
            <person name="Ida S."/>
            <person name="Kurokawa K."/>
            <person name="Ohta H."/>
        </authorList>
    </citation>
    <scope>NUCLEOTIDE SEQUENCE [LARGE SCALE GENOMIC DNA]</scope>
    <source>
        <strain evidence="1 2">NIES-2285</strain>
    </source>
</reference>
<dbReference type="AlphaFoldDB" id="A0A1Y1HR94"/>
<sequence>MYAPDAVQERLAMGTLDGFNHREYVEGTEEDYETSSLTSPDCSYTQFDMPRLEATTSLPRALGIASLPTQTRRKKLSTSVVECRQMKHTSKGVSLVCTG</sequence>
<evidence type="ECO:0000313" key="2">
    <source>
        <dbReference type="Proteomes" id="UP000054558"/>
    </source>
</evidence>
<name>A0A1Y1HR94_KLENI</name>
<evidence type="ECO:0000313" key="1">
    <source>
        <dbReference type="EMBL" id="GAQ81165.1"/>
    </source>
</evidence>
<protein>
    <submittedName>
        <fullName evidence="1">Uncharacterized protein</fullName>
    </submittedName>
</protein>